<name>A0A6S6T6V8_9BACT</name>
<proteinExistence type="predicted"/>
<sequence length="58" mass="6077">MKFIRISLLLVFLLINLEAGKVTWGESGNPTIAGTSGQGCTQSGFGTEDKNATKANCS</sequence>
<dbReference type="EMBL" id="CACVAP010000065">
    <property type="protein sequence ID" value="CAA6812185.1"/>
    <property type="molecule type" value="Genomic_DNA"/>
</dbReference>
<evidence type="ECO:0000256" key="1">
    <source>
        <dbReference type="SAM" id="MobiDB-lite"/>
    </source>
</evidence>
<feature type="region of interest" description="Disordered" evidence="1">
    <location>
        <begin position="28"/>
        <end position="58"/>
    </location>
</feature>
<accession>A0A6S6T6V8</accession>
<protein>
    <submittedName>
        <fullName evidence="2">Uncharacterized protein</fullName>
    </submittedName>
</protein>
<dbReference type="AlphaFoldDB" id="A0A6S6T6V8"/>
<reference evidence="2" key="1">
    <citation type="submission" date="2020-01" db="EMBL/GenBank/DDBJ databases">
        <authorList>
            <person name="Meier V. D."/>
            <person name="Meier V D."/>
        </authorList>
    </citation>
    <scope>NUCLEOTIDE SEQUENCE</scope>
    <source>
        <strain evidence="2">HLG_WM_MAG_06</strain>
    </source>
</reference>
<feature type="compositionally biased region" description="Polar residues" evidence="1">
    <location>
        <begin position="28"/>
        <end position="45"/>
    </location>
</feature>
<gene>
    <name evidence="2" type="ORF">HELGO_WM18565</name>
</gene>
<organism evidence="2">
    <name type="scientific">uncultured Sulfurovum sp</name>
    <dbReference type="NCBI Taxonomy" id="269237"/>
    <lineage>
        <taxon>Bacteria</taxon>
        <taxon>Pseudomonadati</taxon>
        <taxon>Campylobacterota</taxon>
        <taxon>Epsilonproteobacteria</taxon>
        <taxon>Campylobacterales</taxon>
        <taxon>Sulfurovaceae</taxon>
        <taxon>Sulfurovum</taxon>
        <taxon>environmental samples</taxon>
    </lineage>
</organism>
<evidence type="ECO:0000313" key="2">
    <source>
        <dbReference type="EMBL" id="CAA6812185.1"/>
    </source>
</evidence>